<evidence type="ECO:0000313" key="2">
    <source>
        <dbReference type="Proteomes" id="UP000324222"/>
    </source>
</evidence>
<dbReference type="Proteomes" id="UP000324222">
    <property type="component" value="Unassembled WGS sequence"/>
</dbReference>
<evidence type="ECO:0000313" key="1">
    <source>
        <dbReference type="EMBL" id="MPC30750.1"/>
    </source>
</evidence>
<name>A0A5B7E9C6_PORTR</name>
<keyword evidence="2" id="KW-1185">Reference proteome</keyword>
<dbReference type="AlphaFoldDB" id="A0A5B7E9C6"/>
<dbReference type="EMBL" id="VSRR010002312">
    <property type="protein sequence ID" value="MPC30750.1"/>
    <property type="molecule type" value="Genomic_DNA"/>
</dbReference>
<proteinExistence type="predicted"/>
<gene>
    <name evidence="1" type="ORF">E2C01_024020</name>
</gene>
<protein>
    <submittedName>
        <fullName evidence="1">Uncharacterized protein</fullName>
    </submittedName>
</protein>
<reference evidence="1 2" key="1">
    <citation type="submission" date="2019-05" db="EMBL/GenBank/DDBJ databases">
        <title>Another draft genome of Portunus trituberculatus and its Hox gene families provides insights of decapod evolution.</title>
        <authorList>
            <person name="Jeong J.-H."/>
            <person name="Song I."/>
            <person name="Kim S."/>
            <person name="Choi T."/>
            <person name="Kim D."/>
            <person name="Ryu S."/>
            <person name="Kim W."/>
        </authorList>
    </citation>
    <scope>NUCLEOTIDE SEQUENCE [LARGE SCALE GENOMIC DNA]</scope>
    <source>
        <tissue evidence="1">Muscle</tissue>
    </source>
</reference>
<accession>A0A5B7E9C6</accession>
<comment type="caution">
    <text evidence="1">The sequence shown here is derived from an EMBL/GenBank/DDBJ whole genome shotgun (WGS) entry which is preliminary data.</text>
</comment>
<sequence>MPQVDHRHSQSVHGVTASVLKTLRGAPGLAEHVSAARRMVITFVQPWSESVVCLDSLQMLPALGMQAASRDGPRL</sequence>
<organism evidence="1 2">
    <name type="scientific">Portunus trituberculatus</name>
    <name type="common">Swimming crab</name>
    <name type="synonym">Neptunus trituberculatus</name>
    <dbReference type="NCBI Taxonomy" id="210409"/>
    <lineage>
        <taxon>Eukaryota</taxon>
        <taxon>Metazoa</taxon>
        <taxon>Ecdysozoa</taxon>
        <taxon>Arthropoda</taxon>
        <taxon>Crustacea</taxon>
        <taxon>Multicrustacea</taxon>
        <taxon>Malacostraca</taxon>
        <taxon>Eumalacostraca</taxon>
        <taxon>Eucarida</taxon>
        <taxon>Decapoda</taxon>
        <taxon>Pleocyemata</taxon>
        <taxon>Brachyura</taxon>
        <taxon>Eubrachyura</taxon>
        <taxon>Portunoidea</taxon>
        <taxon>Portunidae</taxon>
        <taxon>Portuninae</taxon>
        <taxon>Portunus</taxon>
    </lineage>
</organism>